<name>A0A0G1MQ64_9BACT</name>
<reference evidence="1 2" key="1">
    <citation type="journal article" date="2015" name="Nature">
        <title>rRNA introns, odd ribosomes, and small enigmatic genomes across a large radiation of phyla.</title>
        <authorList>
            <person name="Brown C.T."/>
            <person name="Hug L.A."/>
            <person name="Thomas B.C."/>
            <person name="Sharon I."/>
            <person name="Castelle C.J."/>
            <person name="Singh A."/>
            <person name="Wilkins M.J."/>
            <person name="Williams K.H."/>
            <person name="Banfield J.F."/>
        </authorList>
    </citation>
    <scope>NUCLEOTIDE SEQUENCE [LARGE SCALE GENOMIC DNA]</scope>
</reference>
<organism evidence="1 2">
    <name type="scientific">Candidatus Woesebacteria bacterium GW2011_GWB1_45_5</name>
    <dbReference type="NCBI Taxonomy" id="1618581"/>
    <lineage>
        <taxon>Bacteria</taxon>
        <taxon>Candidatus Woeseibacteriota</taxon>
    </lineage>
</organism>
<proteinExistence type="predicted"/>
<dbReference type="EMBL" id="LCLA01000010">
    <property type="protein sequence ID" value="KKU10501.1"/>
    <property type="molecule type" value="Genomic_DNA"/>
</dbReference>
<gene>
    <name evidence="1" type="ORF">UX13_C0010G0001</name>
</gene>
<feature type="non-terminal residue" evidence="1">
    <location>
        <position position="1"/>
    </location>
</feature>
<evidence type="ECO:0000313" key="2">
    <source>
        <dbReference type="Proteomes" id="UP000034329"/>
    </source>
</evidence>
<dbReference type="Proteomes" id="UP000034329">
    <property type="component" value="Unassembled WGS sequence"/>
</dbReference>
<dbReference type="AlphaFoldDB" id="A0A0G1MQ64"/>
<sequence>RRISKEYVYEEGKEGVFTSLMDFLFLPFIKVGQWISIQITYLNVLTFIFDFIIEAPLKAFLEVTEEWIHFIRLKKEEIFTQG</sequence>
<accession>A0A0G1MQ64</accession>
<comment type="caution">
    <text evidence="1">The sequence shown here is derived from an EMBL/GenBank/DDBJ whole genome shotgun (WGS) entry which is preliminary data.</text>
</comment>
<protein>
    <submittedName>
        <fullName evidence="1">Uncharacterized protein</fullName>
    </submittedName>
</protein>
<evidence type="ECO:0000313" key="1">
    <source>
        <dbReference type="EMBL" id="KKU10501.1"/>
    </source>
</evidence>